<gene>
    <name evidence="5" type="ORF">AFUS01_LOCUS47221</name>
</gene>
<dbReference type="FunFam" id="3.20.20.100:FF:000006">
    <property type="entry name" value="Aldo-keto reductase family 1 member A1"/>
    <property type="match status" value="1"/>
</dbReference>
<dbReference type="PIRSF" id="PIRSF000097">
    <property type="entry name" value="AKR"/>
    <property type="match status" value="1"/>
</dbReference>
<evidence type="ECO:0000259" key="4">
    <source>
        <dbReference type="Pfam" id="PF00248"/>
    </source>
</evidence>
<evidence type="ECO:0000313" key="5">
    <source>
        <dbReference type="EMBL" id="CAG7838234.1"/>
    </source>
</evidence>
<dbReference type="InterPro" id="IPR023210">
    <property type="entry name" value="NADP_OxRdtase_dom"/>
</dbReference>
<dbReference type="InterPro" id="IPR020471">
    <property type="entry name" value="AKR"/>
</dbReference>
<proteinExistence type="inferred from homology"/>
<dbReference type="PANTHER" id="PTHR11732">
    <property type="entry name" value="ALDO/KETO REDUCTASE"/>
    <property type="match status" value="1"/>
</dbReference>
<evidence type="ECO:0000256" key="2">
    <source>
        <dbReference type="ARBA" id="ARBA00022857"/>
    </source>
</evidence>
<evidence type="ECO:0000256" key="1">
    <source>
        <dbReference type="ARBA" id="ARBA00007905"/>
    </source>
</evidence>
<keyword evidence="6" id="KW-1185">Reference proteome</keyword>
<keyword evidence="3" id="KW-0560">Oxidoreductase</keyword>
<evidence type="ECO:0000256" key="3">
    <source>
        <dbReference type="ARBA" id="ARBA00023002"/>
    </source>
</evidence>
<evidence type="ECO:0000313" key="6">
    <source>
        <dbReference type="Proteomes" id="UP000708208"/>
    </source>
</evidence>
<dbReference type="PROSITE" id="PS00798">
    <property type="entry name" value="ALDOKETO_REDUCTASE_1"/>
    <property type="match status" value="1"/>
</dbReference>
<name>A0A8J2LSE7_9HEXA</name>
<organism evidence="5 6">
    <name type="scientific">Allacma fusca</name>
    <dbReference type="NCBI Taxonomy" id="39272"/>
    <lineage>
        <taxon>Eukaryota</taxon>
        <taxon>Metazoa</taxon>
        <taxon>Ecdysozoa</taxon>
        <taxon>Arthropoda</taxon>
        <taxon>Hexapoda</taxon>
        <taxon>Collembola</taxon>
        <taxon>Symphypleona</taxon>
        <taxon>Sminthuridae</taxon>
        <taxon>Allacma</taxon>
    </lineage>
</organism>
<protein>
    <recommendedName>
        <fullName evidence="4">NADP-dependent oxidoreductase domain-containing protein</fullName>
    </recommendedName>
</protein>
<dbReference type="PROSITE" id="PS00062">
    <property type="entry name" value="ALDOKETO_REDUCTASE_2"/>
    <property type="match status" value="1"/>
</dbReference>
<dbReference type="PROSITE" id="PS00063">
    <property type="entry name" value="ALDOKETO_REDUCTASE_3"/>
    <property type="match status" value="1"/>
</dbReference>
<dbReference type="Pfam" id="PF00248">
    <property type="entry name" value="Aldo_ket_red"/>
    <property type="match status" value="1"/>
</dbReference>
<dbReference type="GO" id="GO:0016491">
    <property type="term" value="F:oxidoreductase activity"/>
    <property type="evidence" value="ECO:0007669"/>
    <property type="project" value="UniProtKB-KW"/>
</dbReference>
<dbReference type="EMBL" id="CAJVCH010571676">
    <property type="protein sequence ID" value="CAG7838234.1"/>
    <property type="molecule type" value="Genomic_DNA"/>
</dbReference>
<comment type="caution">
    <text evidence="5">The sequence shown here is derived from an EMBL/GenBank/DDBJ whole genome shotgun (WGS) entry which is preliminary data.</text>
</comment>
<dbReference type="InterPro" id="IPR018170">
    <property type="entry name" value="Aldo/ket_reductase_CS"/>
</dbReference>
<comment type="similarity">
    <text evidence="1">Belongs to the aldo/keto reductase family.</text>
</comment>
<feature type="domain" description="NADP-dependent oxidoreductase" evidence="4">
    <location>
        <begin position="7"/>
        <end position="289"/>
    </location>
</feature>
<sequence length="321" mass="36755">MPLVGLGSWLSTEPELLEKAVDEALEAGYRHIDTAYNYKNEHVIGNVLKRWLDQGKIKREDIFITTKLPQIGMRPEKVEYFLRKSLFKLQLDFVNLYLVHLPFGCNYLDDETLWPTKENGEIDFDATTDLVSIWKSMEEQVDAGLTRSVGISNFNCEQIERICKNSRIQPANLQVELHVYFQQKELRQTCQSHGITVCAYGAFGSPGRKEFYKTIGMEFDSPDLLSDPVVSEIATNHGKTSAQILLRFLVQQNIVVIPKSLTPERIRANLQVFDFELTTDDVQQLEKLDRGIAGRTFLLNNYKGVTELPEYPFKNELPTVS</sequence>
<dbReference type="AlphaFoldDB" id="A0A8J2LSE7"/>
<dbReference type="OrthoDB" id="416253at2759"/>
<reference evidence="5" key="1">
    <citation type="submission" date="2021-06" db="EMBL/GenBank/DDBJ databases">
        <authorList>
            <person name="Hodson N. C."/>
            <person name="Mongue J. A."/>
            <person name="Jaron S. K."/>
        </authorList>
    </citation>
    <scope>NUCLEOTIDE SEQUENCE</scope>
</reference>
<accession>A0A8J2LSE7</accession>
<dbReference type="Proteomes" id="UP000708208">
    <property type="component" value="Unassembled WGS sequence"/>
</dbReference>
<keyword evidence="2" id="KW-0521">NADP</keyword>